<dbReference type="InterPro" id="IPR008969">
    <property type="entry name" value="CarboxyPept-like_regulatory"/>
</dbReference>
<dbReference type="SUPFAM" id="SSF49464">
    <property type="entry name" value="Carboxypeptidase regulatory domain-like"/>
    <property type="match status" value="1"/>
</dbReference>
<name>A0ABR7TKC3_9BACT</name>
<dbReference type="Pfam" id="PF13715">
    <property type="entry name" value="CarbopepD_reg_2"/>
    <property type="match status" value="1"/>
</dbReference>
<proteinExistence type="predicted"/>
<sequence length="241" mass="26981">MKSLTYRLSIKNPCQKKDWANMEDAEKGKFCSVCARHVFDFASWTDDEIIHFINHTDQAVCARMSHEQMNRALSVHPQQDTKRWHKIAAAGLLLLTTTTLLYAKEKPAEGMAQYQLQDHFGTEGATFPKQDSIKNKIKGKLVEERSGRPIAGMNIVLKGTRVSAETDSLGNFSIIVPDNFPGNEIVLVVDGAYGFEGQTQKTVYKKELPITGLVIKKPDVMVGEIEIIPATPKKSRPSRKH</sequence>
<comment type="caution">
    <text evidence="1">The sequence shown here is derived from an EMBL/GenBank/DDBJ whole genome shotgun (WGS) entry which is preliminary data.</text>
</comment>
<dbReference type="Gene3D" id="2.60.40.1120">
    <property type="entry name" value="Carboxypeptidase-like, regulatory domain"/>
    <property type="match status" value="1"/>
</dbReference>
<evidence type="ECO:0000313" key="1">
    <source>
        <dbReference type="EMBL" id="MBC9929981.1"/>
    </source>
</evidence>
<dbReference type="RefSeq" id="WP_188087070.1">
    <property type="nucleotide sequence ID" value="NZ_JACVFC010000001.1"/>
</dbReference>
<protein>
    <submittedName>
        <fullName evidence="1">Carboxypeptidase-like regulatory domain-containing protein</fullName>
    </submittedName>
</protein>
<dbReference type="EMBL" id="JACVFC010000001">
    <property type="protein sequence ID" value="MBC9929981.1"/>
    <property type="molecule type" value="Genomic_DNA"/>
</dbReference>
<keyword evidence="2" id="KW-1185">Reference proteome</keyword>
<accession>A0ABR7TKC3</accession>
<gene>
    <name evidence="1" type="ORF">ICL07_06300</name>
</gene>
<evidence type="ECO:0000313" key="2">
    <source>
        <dbReference type="Proteomes" id="UP000659124"/>
    </source>
</evidence>
<organism evidence="1 2">
    <name type="scientific">Chitinophaga qingshengii</name>
    <dbReference type="NCBI Taxonomy" id="1569794"/>
    <lineage>
        <taxon>Bacteria</taxon>
        <taxon>Pseudomonadati</taxon>
        <taxon>Bacteroidota</taxon>
        <taxon>Chitinophagia</taxon>
        <taxon>Chitinophagales</taxon>
        <taxon>Chitinophagaceae</taxon>
        <taxon>Chitinophaga</taxon>
    </lineage>
</organism>
<reference evidence="1 2" key="1">
    <citation type="submission" date="2020-09" db="EMBL/GenBank/DDBJ databases">
        <title>Genome sequences of type strains of Chitinophaga qingshengii and Chitinophaga varians.</title>
        <authorList>
            <person name="Kittiwongwattana C."/>
        </authorList>
    </citation>
    <scope>NUCLEOTIDE SEQUENCE [LARGE SCALE GENOMIC DNA]</scope>
    <source>
        <strain evidence="1 2">JCM 30026</strain>
    </source>
</reference>
<dbReference type="Proteomes" id="UP000659124">
    <property type="component" value="Unassembled WGS sequence"/>
</dbReference>